<dbReference type="PANTHER" id="PTHR37691:SF1">
    <property type="entry name" value="BLR3518 PROTEIN"/>
    <property type="match status" value="1"/>
</dbReference>
<evidence type="ECO:0000313" key="1">
    <source>
        <dbReference type="EMBL" id="KMW17775.1"/>
    </source>
</evidence>
<dbReference type="Gene3D" id="3.40.1260.10">
    <property type="entry name" value="DsrEFH-like"/>
    <property type="match status" value="1"/>
</dbReference>
<dbReference type="Proteomes" id="UP000037392">
    <property type="component" value="Unassembled WGS sequence"/>
</dbReference>
<dbReference type="InterPro" id="IPR003787">
    <property type="entry name" value="Sulphur_relay_DsrE/F-like"/>
</dbReference>
<dbReference type="Pfam" id="PF02635">
    <property type="entry name" value="DsrE"/>
    <property type="match status" value="1"/>
</dbReference>
<gene>
    <name evidence="1" type="ORF">HMPREF9470_03464</name>
</gene>
<dbReference type="PANTHER" id="PTHR37691">
    <property type="entry name" value="BLR3518 PROTEIN"/>
    <property type="match status" value="1"/>
</dbReference>
<protein>
    <submittedName>
        <fullName evidence="1">Uncharacterized protein</fullName>
    </submittedName>
</protein>
<dbReference type="AlphaFoldDB" id="A0A0J9EPJ8"/>
<comment type="caution">
    <text evidence="1">The sequence shown here is derived from an EMBL/GenBank/DDBJ whole genome shotgun (WGS) entry which is preliminary data.</text>
</comment>
<name>A0A0J9EPJ8_9FIRM</name>
<dbReference type="InterPro" id="IPR027396">
    <property type="entry name" value="DsrEFH-like"/>
</dbReference>
<organism evidence="1 2">
    <name type="scientific">[Clostridium] citroniae WAL-19142</name>
    <dbReference type="NCBI Taxonomy" id="742734"/>
    <lineage>
        <taxon>Bacteria</taxon>
        <taxon>Bacillati</taxon>
        <taxon>Bacillota</taxon>
        <taxon>Clostridia</taxon>
        <taxon>Lachnospirales</taxon>
        <taxon>Lachnospiraceae</taxon>
        <taxon>Enterocloster</taxon>
    </lineage>
</organism>
<evidence type="ECO:0000313" key="2">
    <source>
        <dbReference type="Proteomes" id="UP000037392"/>
    </source>
</evidence>
<dbReference type="EMBL" id="ADLK01000026">
    <property type="protein sequence ID" value="KMW17775.1"/>
    <property type="molecule type" value="Genomic_DNA"/>
</dbReference>
<dbReference type="OrthoDB" id="6412948at2"/>
<accession>A0A0J9EPJ8</accession>
<dbReference type="GeneID" id="93166388"/>
<dbReference type="SUPFAM" id="SSF75169">
    <property type="entry name" value="DsrEFH-like"/>
    <property type="match status" value="1"/>
</dbReference>
<dbReference type="RefSeq" id="WP_048930526.1">
    <property type="nucleotide sequence ID" value="NZ_KQ235880.1"/>
</dbReference>
<sequence>MDYTEYRVIFHIDERSKWKLLLGNVENLLQAADSHEDCQSITVEVLANSEAVLEYAPARGAGSYSAQMAGLHQRGVTFAACRNAMKGNGLTETDLEVFVVAVPAGVMELVKRQAQGYGYIKP</sequence>
<dbReference type="PATRIC" id="fig|742734.4.peg.3714"/>
<reference evidence="1 2" key="1">
    <citation type="submission" date="2011-04" db="EMBL/GenBank/DDBJ databases">
        <title>The Genome Sequence of Clostridium citroniae WAL-19142.</title>
        <authorList>
            <consortium name="The Broad Institute Genome Sequencing Platform"/>
            <person name="Earl A."/>
            <person name="Ward D."/>
            <person name="Feldgarden M."/>
            <person name="Gevers D."/>
            <person name="Warren Y.A."/>
            <person name="Tyrrell K.L."/>
            <person name="Citron D.M."/>
            <person name="Goldstein E.J."/>
            <person name="Daigneault M."/>
            <person name="Allen-Vercoe E."/>
            <person name="Young S.K."/>
            <person name="Zeng Q."/>
            <person name="Gargeya S."/>
            <person name="Fitzgerald M."/>
            <person name="Haas B."/>
            <person name="Abouelleil A."/>
            <person name="Alvarado L."/>
            <person name="Arachchi H.M."/>
            <person name="Berlin A."/>
            <person name="Brown A."/>
            <person name="Chapman S.B."/>
            <person name="Chen Z."/>
            <person name="Dunbar C."/>
            <person name="Freedman E."/>
            <person name="Gearin G."/>
            <person name="Gellesch M."/>
            <person name="Goldberg J."/>
            <person name="Griggs A."/>
            <person name="Gujja S."/>
            <person name="Heilman E.R."/>
            <person name="Heiman D."/>
            <person name="Howarth C."/>
            <person name="Larson L."/>
            <person name="Lui A."/>
            <person name="MacDonald P.J."/>
            <person name="Mehta T."/>
            <person name="Montmayeur A."/>
            <person name="Murphy C."/>
            <person name="Neiman D."/>
            <person name="Pearson M."/>
            <person name="Priest M."/>
            <person name="Roberts A."/>
            <person name="Saif S."/>
            <person name="Shea T."/>
            <person name="Shenoy N."/>
            <person name="Sisk P."/>
            <person name="Stolte C."/>
            <person name="Sykes S."/>
            <person name="White J."/>
            <person name="Yandava C."/>
            <person name="Wortman J."/>
            <person name="Nusbaum C."/>
            <person name="Birren B."/>
        </authorList>
    </citation>
    <scope>NUCLEOTIDE SEQUENCE [LARGE SCALE GENOMIC DNA]</scope>
    <source>
        <strain evidence="1 2">WAL-19142</strain>
    </source>
</reference>
<proteinExistence type="predicted"/>